<organism evidence="1 2">
    <name type="scientific">Aspergillus sclerotiicarbonarius (strain CBS 121057 / IBT 28362)</name>
    <dbReference type="NCBI Taxonomy" id="1448318"/>
    <lineage>
        <taxon>Eukaryota</taxon>
        <taxon>Fungi</taxon>
        <taxon>Dikarya</taxon>
        <taxon>Ascomycota</taxon>
        <taxon>Pezizomycotina</taxon>
        <taxon>Eurotiomycetes</taxon>
        <taxon>Eurotiomycetidae</taxon>
        <taxon>Eurotiales</taxon>
        <taxon>Aspergillaceae</taxon>
        <taxon>Aspergillus</taxon>
        <taxon>Aspergillus subgen. Circumdati</taxon>
    </lineage>
</organism>
<sequence length="167" mass="18873">MNKRGYCRHGKRCQEKLKGDATTKAEVVVMSGLIVMDLQWPRRLIWSQPRELLRSPSPAGSTCSWGGPVLRVDHVIRVTAIFGDVKTPCSVALHPHLQSICCVVETRQCHSWTLDERFRRSTTQPVTCDGRAPGWSPLQGRTRQRLTINAKSITRDVRRSSWGNTIP</sequence>
<reference evidence="1 2" key="1">
    <citation type="submission" date="2018-02" db="EMBL/GenBank/DDBJ databases">
        <title>The genomes of Aspergillus section Nigri reveals drivers in fungal speciation.</title>
        <authorList>
            <consortium name="DOE Joint Genome Institute"/>
            <person name="Vesth T.C."/>
            <person name="Nybo J."/>
            <person name="Theobald S."/>
            <person name="Brandl J."/>
            <person name="Frisvad J.C."/>
            <person name="Nielsen K.F."/>
            <person name="Lyhne E.K."/>
            <person name="Kogle M.E."/>
            <person name="Kuo A."/>
            <person name="Riley R."/>
            <person name="Clum A."/>
            <person name="Nolan M."/>
            <person name="Lipzen A."/>
            <person name="Salamov A."/>
            <person name="Henrissat B."/>
            <person name="Wiebenga A."/>
            <person name="De vries R.P."/>
            <person name="Grigoriev I.V."/>
            <person name="Mortensen U.H."/>
            <person name="Andersen M.R."/>
            <person name="Baker S.E."/>
        </authorList>
    </citation>
    <scope>NUCLEOTIDE SEQUENCE [LARGE SCALE GENOMIC DNA]</scope>
    <source>
        <strain evidence="1 2">CBS 121057</strain>
    </source>
</reference>
<gene>
    <name evidence="1" type="ORF">BO78DRAFT_95308</name>
</gene>
<name>A0A319ECH1_ASPSB</name>
<protein>
    <submittedName>
        <fullName evidence="1">Uncharacterized protein</fullName>
    </submittedName>
</protein>
<evidence type="ECO:0000313" key="2">
    <source>
        <dbReference type="Proteomes" id="UP000248423"/>
    </source>
</evidence>
<keyword evidence="2" id="KW-1185">Reference proteome</keyword>
<dbReference type="EMBL" id="KZ826343">
    <property type="protein sequence ID" value="PYI07321.1"/>
    <property type="molecule type" value="Genomic_DNA"/>
</dbReference>
<dbReference type="Proteomes" id="UP000248423">
    <property type="component" value="Unassembled WGS sequence"/>
</dbReference>
<dbReference type="OrthoDB" id="10613732at2759"/>
<proteinExistence type="predicted"/>
<dbReference type="AlphaFoldDB" id="A0A319ECH1"/>
<accession>A0A319ECH1</accession>
<evidence type="ECO:0000313" key="1">
    <source>
        <dbReference type="EMBL" id="PYI07321.1"/>
    </source>
</evidence>
<dbReference type="VEuPathDB" id="FungiDB:BO78DRAFT_95308"/>